<dbReference type="GO" id="GO:0005778">
    <property type="term" value="C:peroxisomal membrane"/>
    <property type="evidence" value="ECO:0007669"/>
    <property type="project" value="TreeGrafter"/>
</dbReference>
<dbReference type="GO" id="GO:0015910">
    <property type="term" value="P:long-chain fatty acid import into peroxisome"/>
    <property type="evidence" value="ECO:0007669"/>
    <property type="project" value="TreeGrafter"/>
</dbReference>
<dbReference type="Pfam" id="PF06472">
    <property type="entry name" value="ABC_membrane_2"/>
    <property type="match status" value="1"/>
</dbReference>
<evidence type="ECO:0000256" key="1">
    <source>
        <dbReference type="ARBA" id="ARBA00022448"/>
    </source>
</evidence>
<dbReference type="PANTHER" id="PTHR11384">
    <property type="entry name" value="ATP-BINDING CASSETTE, SUB-FAMILY D MEMBER"/>
    <property type="match status" value="1"/>
</dbReference>
<dbReference type="GO" id="GO:0007031">
    <property type="term" value="P:peroxisome organization"/>
    <property type="evidence" value="ECO:0007669"/>
    <property type="project" value="TreeGrafter"/>
</dbReference>
<dbReference type="GO" id="GO:0042760">
    <property type="term" value="P:very long-chain fatty acid catabolic process"/>
    <property type="evidence" value="ECO:0007669"/>
    <property type="project" value="TreeGrafter"/>
</dbReference>
<proteinExistence type="predicted"/>
<dbReference type="OrthoDB" id="422637at2759"/>
<feature type="domain" description="ABC transmembrane type-1" evidence="6">
    <location>
        <begin position="5"/>
        <end position="160"/>
    </location>
</feature>
<comment type="caution">
    <text evidence="7">The sequence shown here is derived from an EMBL/GenBank/DDBJ whole genome shotgun (WGS) entry which is preliminary data.</text>
</comment>
<dbReference type="Gene3D" id="1.20.1560.10">
    <property type="entry name" value="ABC transporter type 1, transmembrane domain"/>
    <property type="match status" value="1"/>
</dbReference>
<gene>
    <name evidence="7" type="ORF">DGYR_LOCUS5290</name>
</gene>
<keyword evidence="3 5" id="KW-1133">Transmembrane helix</keyword>
<dbReference type="PANTHER" id="PTHR11384:SF59">
    <property type="entry name" value="LYSOSOMAL COBALAMIN TRANSPORTER ABCD4"/>
    <property type="match status" value="1"/>
</dbReference>
<evidence type="ECO:0000313" key="8">
    <source>
        <dbReference type="Proteomes" id="UP000549394"/>
    </source>
</evidence>
<feature type="transmembrane region" description="Helical" evidence="5">
    <location>
        <begin position="48"/>
        <end position="66"/>
    </location>
</feature>
<keyword evidence="4 5" id="KW-0472">Membrane</keyword>
<reference evidence="7 8" key="1">
    <citation type="submission" date="2020-08" db="EMBL/GenBank/DDBJ databases">
        <authorList>
            <person name="Hejnol A."/>
        </authorList>
    </citation>
    <scope>NUCLEOTIDE SEQUENCE [LARGE SCALE GENOMIC DNA]</scope>
</reference>
<protein>
    <recommendedName>
        <fullName evidence="6">ABC transmembrane type-1 domain-containing protein</fullName>
    </recommendedName>
</protein>
<dbReference type="AlphaFoldDB" id="A0A7I8VK83"/>
<sequence length="258" mass="29613">MPDSPDNPDQRISQDTDKMCLEFSKIFAQIIVCPFTIVYYIWQTWSRTGYYGPLIVIGLFMLSTLLNKFLMSPVVNYVYQNEKLEGHYRFSLMQTRVRAESIAFYRSGLNERDKNSKKLENLIEVQRNLFFRRIFLNISINGSDYIGSIISYLILGVPIFAGFYDNTPQSDLAAQISSSSFVIMYLINQFTKLIDLAEGASNVVGTAHRVGEFYEYLSKMDTKPSQMSTNQHENSVVEFHEATLAIPDSNRILIKVIL</sequence>
<keyword evidence="1" id="KW-0813">Transport</keyword>
<dbReference type="GO" id="GO:0005524">
    <property type="term" value="F:ATP binding"/>
    <property type="evidence" value="ECO:0007669"/>
    <property type="project" value="InterPro"/>
</dbReference>
<evidence type="ECO:0000256" key="2">
    <source>
        <dbReference type="ARBA" id="ARBA00022692"/>
    </source>
</evidence>
<dbReference type="GO" id="GO:0006635">
    <property type="term" value="P:fatty acid beta-oxidation"/>
    <property type="evidence" value="ECO:0007669"/>
    <property type="project" value="TreeGrafter"/>
</dbReference>
<evidence type="ECO:0000256" key="3">
    <source>
        <dbReference type="ARBA" id="ARBA00022989"/>
    </source>
</evidence>
<evidence type="ECO:0000256" key="4">
    <source>
        <dbReference type="ARBA" id="ARBA00023136"/>
    </source>
</evidence>
<dbReference type="InterPro" id="IPR036640">
    <property type="entry name" value="ABC1_TM_sf"/>
</dbReference>
<keyword evidence="2 5" id="KW-0812">Transmembrane</keyword>
<evidence type="ECO:0000256" key="5">
    <source>
        <dbReference type="SAM" id="Phobius"/>
    </source>
</evidence>
<organism evidence="7 8">
    <name type="scientific">Dimorphilus gyrociliatus</name>
    <dbReference type="NCBI Taxonomy" id="2664684"/>
    <lineage>
        <taxon>Eukaryota</taxon>
        <taxon>Metazoa</taxon>
        <taxon>Spiralia</taxon>
        <taxon>Lophotrochozoa</taxon>
        <taxon>Annelida</taxon>
        <taxon>Polychaeta</taxon>
        <taxon>Polychaeta incertae sedis</taxon>
        <taxon>Dinophilidae</taxon>
        <taxon>Dimorphilus</taxon>
    </lineage>
</organism>
<dbReference type="InterPro" id="IPR011527">
    <property type="entry name" value="ABC1_TM_dom"/>
</dbReference>
<name>A0A7I8VK83_9ANNE</name>
<dbReference type="GO" id="GO:0140359">
    <property type="term" value="F:ABC-type transporter activity"/>
    <property type="evidence" value="ECO:0007669"/>
    <property type="project" value="InterPro"/>
</dbReference>
<feature type="transmembrane region" description="Helical" evidence="5">
    <location>
        <begin position="145"/>
        <end position="164"/>
    </location>
</feature>
<evidence type="ECO:0000259" key="6">
    <source>
        <dbReference type="Pfam" id="PF06472"/>
    </source>
</evidence>
<dbReference type="GO" id="GO:0005324">
    <property type="term" value="F:long-chain fatty acid transmembrane transporter activity"/>
    <property type="evidence" value="ECO:0007669"/>
    <property type="project" value="TreeGrafter"/>
</dbReference>
<feature type="transmembrane region" description="Helical" evidence="5">
    <location>
        <begin position="20"/>
        <end position="42"/>
    </location>
</feature>
<accession>A0A7I8VK83</accession>
<dbReference type="Proteomes" id="UP000549394">
    <property type="component" value="Unassembled WGS sequence"/>
</dbReference>
<keyword evidence="8" id="KW-1185">Reference proteome</keyword>
<dbReference type="EMBL" id="CAJFCJ010000006">
    <property type="protein sequence ID" value="CAD5116690.1"/>
    <property type="molecule type" value="Genomic_DNA"/>
</dbReference>
<dbReference type="InterPro" id="IPR050835">
    <property type="entry name" value="ABC_transporter_sub-D"/>
</dbReference>
<dbReference type="SUPFAM" id="SSF90123">
    <property type="entry name" value="ABC transporter transmembrane region"/>
    <property type="match status" value="1"/>
</dbReference>
<evidence type="ECO:0000313" key="7">
    <source>
        <dbReference type="EMBL" id="CAD5116690.1"/>
    </source>
</evidence>